<dbReference type="Gene3D" id="3.80.10.10">
    <property type="entry name" value="Ribonuclease Inhibitor"/>
    <property type="match status" value="1"/>
</dbReference>
<proteinExistence type="predicted"/>
<comment type="caution">
    <text evidence="1">The sequence shown here is derived from an EMBL/GenBank/DDBJ whole genome shotgun (WGS) entry which is preliminary data.</text>
</comment>
<evidence type="ECO:0000313" key="2">
    <source>
        <dbReference type="Proteomes" id="UP000711996"/>
    </source>
</evidence>
<dbReference type="OrthoDB" id="4811158at2759"/>
<organism evidence="1 2">
    <name type="scientific">Colletotrichum siamense</name>
    <name type="common">Anthracnose fungus</name>
    <dbReference type="NCBI Taxonomy" id="690259"/>
    <lineage>
        <taxon>Eukaryota</taxon>
        <taxon>Fungi</taxon>
        <taxon>Dikarya</taxon>
        <taxon>Ascomycota</taxon>
        <taxon>Pezizomycotina</taxon>
        <taxon>Sordariomycetes</taxon>
        <taxon>Hypocreomycetidae</taxon>
        <taxon>Glomerellales</taxon>
        <taxon>Glomerellaceae</taxon>
        <taxon>Colletotrichum</taxon>
        <taxon>Colletotrichum gloeosporioides species complex</taxon>
    </lineage>
</organism>
<accession>A0A9P5EWW0</accession>
<keyword evidence="2" id="KW-1185">Reference proteome</keyword>
<dbReference type="EMBL" id="QPMT01000011">
    <property type="protein sequence ID" value="KAF4861309.1"/>
    <property type="molecule type" value="Genomic_DNA"/>
</dbReference>
<dbReference type="InterPro" id="IPR032675">
    <property type="entry name" value="LRR_dom_sf"/>
</dbReference>
<evidence type="ECO:0000313" key="1">
    <source>
        <dbReference type="EMBL" id="KAF4861309.1"/>
    </source>
</evidence>
<dbReference type="Proteomes" id="UP000711996">
    <property type="component" value="Unassembled WGS sequence"/>
</dbReference>
<protein>
    <submittedName>
        <fullName evidence="1">Uncharacterized protein</fullName>
    </submittedName>
</protein>
<dbReference type="SUPFAM" id="SSF52047">
    <property type="entry name" value="RNI-like"/>
    <property type="match status" value="1"/>
</dbReference>
<dbReference type="AlphaFoldDB" id="A0A9P5EWW0"/>
<sequence>MAAEVKSPAASAAGSGAVAGEPDLHQAVPTTTKTYLVTLPQELILDIIKLCVPPRPLYNRITVNRTITILQLSLVDKSLREMCVPILFRTLKLSTDHVELLGHIQVLENSRVLEIVQHLKITSTALRDATPQWERDTPSRLAGLLGRMPNLKDLSLSLQSGEKSLATAVQDELVKQCITIRTVKRFNYDISFSNPDPSPSVSFIASIFMGLRALHLDLRAVTSLKTVAGLSTIARRLKLRKLSLHNYLWTSQAIKDIHKLFPKITSLIVGGEVFDVAISELVPTFKKFRNLRSLAVTDLVSIDDEDLGEYLWAVRAECECEDCFTNDDMDLVWDEGQEGACDCEDCSFTGGHYGEALDMAREHHPLAEDQKENVRDILRECPDLEVLYFQTTWAQATRYKPVRDDSGLFVRFRHKELVDWPGISKELSAA</sequence>
<reference evidence="1" key="1">
    <citation type="submission" date="2019-06" db="EMBL/GenBank/DDBJ databases">
        <authorList>
            <person name="Gan P."/>
            <person name="Shirasu K."/>
        </authorList>
    </citation>
    <scope>NUCLEOTIDE SEQUENCE [LARGE SCALE GENOMIC DNA]</scope>
    <source>
        <strain evidence="1">CAD2</strain>
    </source>
</reference>
<name>A0A9P5EWW0_COLSI</name>
<gene>
    <name evidence="1" type="ORF">CGCSCA2_v004613</name>
</gene>